<comment type="caution">
    <text evidence="1">The sequence shown here is derived from an EMBL/GenBank/DDBJ whole genome shotgun (WGS) entry which is preliminary data.</text>
</comment>
<dbReference type="Proteomes" id="UP001321473">
    <property type="component" value="Unassembled WGS sequence"/>
</dbReference>
<reference evidence="1 2" key="1">
    <citation type="journal article" date="2023" name="Arcadia Sci">
        <title>De novo assembly of a long-read Amblyomma americanum tick genome.</title>
        <authorList>
            <person name="Chou S."/>
            <person name="Poskanzer K.E."/>
            <person name="Rollins M."/>
            <person name="Thuy-Boun P.S."/>
        </authorList>
    </citation>
    <scope>NUCLEOTIDE SEQUENCE [LARGE SCALE GENOMIC DNA]</scope>
    <source>
        <strain evidence="1">F_SG_1</strain>
        <tissue evidence="1">Salivary glands</tissue>
    </source>
</reference>
<name>A0AAQ4EMD2_AMBAM</name>
<keyword evidence="2" id="KW-1185">Reference proteome</keyword>
<protein>
    <submittedName>
        <fullName evidence="1">Uncharacterized protein</fullName>
    </submittedName>
</protein>
<organism evidence="1 2">
    <name type="scientific">Amblyomma americanum</name>
    <name type="common">Lone star tick</name>
    <dbReference type="NCBI Taxonomy" id="6943"/>
    <lineage>
        <taxon>Eukaryota</taxon>
        <taxon>Metazoa</taxon>
        <taxon>Ecdysozoa</taxon>
        <taxon>Arthropoda</taxon>
        <taxon>Chelicerata</taxon>
        <taxon>Arachnida</taxon>
        <taxon>Acari</taxon>
        <taxon>Parasitiformes</taxon>
        <taxon>Ixodida</taxon>
        <taxon>Ixodoidea</taxon>
        <taxon>Ixodidae</taxon>
        <taxon>Amblyomminae</taxon>
        <taxon>Amblyomma</taxon>
    </lineage>
</organism>
<accession>A0AAQ4EMD2</accession>
<gene>
    <name evidence="1" type="ORF">V5799_030785</name>
</gene>
<dbReference type="EMBL" id="JARKHS020013593">
    <property type="protein sequence ID" value="KAK8775870.1"/>
    <property type="molecule type" value="Genomic_DNA"/>
</dbReference>
<sequence>MCLLGWWQVHFVAGETQKRRCTEAPVYVKEAQETEIDSEIHATKTRPKVPGKPNGAVHFRATAYVHYSGAGVRSLSPQPVAGQIG</sequence>
<evidence type="ECO:0000313" key="2">
    <source>
        <dbReference type="Proteomes" id="UP001321473"/>
    </source>
</evidence>
<dbReference type="AlphaFoldDB" id="A0AAQ4EMD2"/>
<proteinExistence type="predicted"/>
<evidence type="ECO:0000313" key="1">
    <source>
        <dbReference type="EMBL" id="KAK8775870.1"/>
    </source>
</evidence>